<evidence type="ECO:0000313" key="6">
    <source>
        <dbReference type="EMBL" id="AYO89112.1"/>
    </source>
</evidence>
<organismHost>
    <name type="scientific">Homo sapiens</name>
    <name type="common">Human</name>
    <dbReference type="NCBI Taxonomy" id="9606"/>
</organismHost>
<evidence type="ECO:0000313" key="2">
    <source>
        <dbReference type="EMBL" id="AYO87724.1"/>
    </source>
</evidence>
<dbReference type="EMBL" id="MH320549">
    <property type="protein sequence ID" value="AYO87894.1"/>
    <property type="molecule type" value="Genomic_DNA"/>
</dbReference>
<name>A0A1S7DLS7_MCV2</name>
<reference evidence="1" key="1">
    <citation type="journal article" date="2017" name="J. Gen. Virol.">
        <title>Recombination events and variability among full-length genomes of co-circulating molluscum contagiosum virus subtypes 1 and 2.</title>
        <authorList>
            <person name="Lopez-Bueno A."/>
            <person name="Parras-Molto M."/>
            <person name="Lopez-Barrantes O."/>
            <person name="Belda S."/>
            <person name="Alejo A."/>
        </authorList>
    </citation>
    <scope>NUCLEOTIDE SEQUENCE</scope>
    <source>
        <strain evidence="1">Madrid 2016_1</strain>
    </source>
</reference>
<dbReference type="Proteomes" id="UP000317568">
    <property type="component" value="Genome"/>
</dbReference>
<dbReference type="EMBL" id="KY040274">
    <property type="protein sequence ID" value="AQY16662.1"/>
    <property type="molecule type" value="Genomic_DNA"/>
</dbReference>
<proteinExistence type="predicted"/>
<reference evidence="2" key="3">
    <citation type="submission" date="2018-05" db="EMBL/GenBank/DDBJ databases">
        <authorList>
            <person name="Zorec T.M."/>
            <person name="Hosnjak L."/>
            <person name="Kutnjak D."/>
            <person name="Kusar B."/>
            <person name="Trcko K."/>
            <person name="Kocjan B.J."/>
            <person name="Li Y."/>
            <person name="Krizmaric M."/>
            <person name="Miljkovic J."/>
            <person name="Ravnikar M."/>
            <person name="Poljak M."/>
        </authorList>
    </citation>
    <scope>NUCLEOTIDE SEQUENCE</scope>
    <source>
        <strain evidence="2">MCV2_MB98</strain>
        <strain evidence="3">MCV2_MC313</strain>
        <strain evidence="4">MCV2_MC316</strain>
        <strain evidence="5">MCV2_MC332</strain>
        <strain evidence="6">MCV2_MC515</strain>
    </source>
</reference>
<evidence type="ECO:0000313" key="1">
    <source>
        <dbReference type="EMBL" id="AQY16662.1"/>
    </source>
</evidence>
<dbReference type="Proteomes" id="UP000320664">
    <property type="component" value="Segment"/>
</dbReference>
<gene>
    <name evidence="1" type="primary">MC089L</name>
</gene>
<dbReference type="EMBL" id="MH320548">
    <property type="protein sequence ID" value="AYO87724.1"/>
    <property type="molecule type" value="Genomic_DNA"/>
</dbReference>
<reference evidence="2" key="2">
    <citation type="journal article" date="2018" name="Viruses">
        <title>New Insights into the Evolutionary and Genomic Landscape of Molluscum Contagiosum Virus (MCV) based on Nine MCV1 and Six MCV2 Complete Genome Sequences.</title>
        <authorList>
            <person name="Zorec T."/>
            <person name="Kutnjak D."/>
            <person name="Hosnjak L."/>
            <person name="Kusar B."/>
            <person name="Trcko K."/>
            <person name="Kocjan B."/>
            <person name="Li Y."/>
            <person name="Krizmaric M."/>
            <person name="Miljkovic J."/>
            <person name="Ravnikar M."/>
            <person name="Poljak M."/>
        </authorList>
    </citation>
    <scope>NUCLEOTIDE SEQUENCE [LARGE SCALE GENOMIC DNA]</scope>
    <source>
        <strain evidence="2">MCV2_MB98</strain>
        <strain evidence="3">MCV2_MC313</strain>
        <strain evidence="4">MCV2_MC316</strain>
        <strain evidence="5">MCV2_MC332</strain>
        <strain evidence="6">MCV2_MC515</strain>
    </source>
</reference>
<dbReference type="Proteomes" id="UP000320816">
    <property type="component" value="Segment"/>
</dbReference>
<dbReference type="Proteomes" id="UP000319755">
    <property type="component" value="Genome"/>
</dbReference>
<dbReference type="EMBL" id="MH320556">
    <property type="protein sequence ID" value="AYO89112.1"/>
    <property type="molecule type" value="Genomic_DNA"/>
</dbReference>
<evidence type="ECO:0000313" key="4">
    <source>
        <dbReference type="EMBL" id="AYO88064.1"/>
    </source>
</evidence>
<sequence length="114" mass="13332">MLLLLMVLMFFLFILSKKAVPLLSVPEWATRPRDDEESQRRLARLRLDALYARDELARLDERLAEARARAFERARMTPADARLRPSPAADAPLRMHPYKALRMGYELARELRLL</sequence>
<evidence type="ECO:0000313" key="3">
    <source>
        <dbReference type="EMBL" id="AYO87894.1"/>
    </source>
</evidence>
<protein>
    <submittedName>
        <fullName evidence="1">MC089</fullName>
    </submittedName>
</protein>
<dbReference type="EMBL" id="MH320550">
    <property type="protein sequence ID" value="AYO88064.1"/>
    <property type="molecule type" value="Genomic_DNA"/>
</dbReference>
<dbReference type="Proteomes" id="UP000317891">
    <property type="component" value="Segment"/>
</dbReference>
<dbReference type="Proteomes" id="UP000315637">
    <property type="component" value="Segment"/>
</dbReference>
<dbReference type="EMBL" id="MH320551">
    <property type="protein sequence ID" value="AYO88234.1"/>
    <property type="molecule type" value="Genomic_DNA"/>
</dbReference>
<evidence type="ECO:0000313" key="5">
    <source>
        <dbReference type="EMBL" id="AYO88234.1"/>
    </source>
</evidence>
<organism evidence="1">
    <name type="scientific">Molluscum contagiosum virus subtype 2</name>
    <name type="common">MOCV</name>
    <name type="synonym">MCVII</name>
    <dbReference type="NCBI Taxonomy" id="10281"/>
    <lineage>
        <taxon>Viruses</taxon>
        <taxon>Varidnaviria</taxon>
        <taxon>Bamfordvirae</taxon>
        <taxon>Nucleocytoviricota</taxon>
        <taxon>Pokkesviricetes</taxon>
        <taxon>Chitovirales</taxon>
        <taxon>Poxviridae</taxon>
        <taxon>Chordopoxvirinae</taxon>
        <taxon>Molluscipoxvirus</taxon>
        <taxon>Molluscipoxvirus molluscum</taxon>
        <taxon>Molluscum contagiosum virus</taxon>
    </lineage>
</organism>
<accession>A0A1S7DLS7</accession>